<proteinExistence type="predicted"/>
<keyword evidence="3" id="KW-1185">Reference proteome</keyword>
<comment type="caution">
    <text evidence="2">The sequence shown here is derived from an EMBL/GenBank/DDBJ whole genome shotgun (WGS) entry which is preliminary data.</text>
</comment>
<dbReference type="EMBL" id="AORC01000006">
    <property type="protein sequence ID" value="EYT50041.1"/>
    <property type="molecule type" value="Genomic_DNA"/>
</dbReference>
<dbReference type="SUPFAM" id="SSF48557">
    <property type="entry name" value="L-aspartase-like"/>
    <property type="match status" value="1"/>
</dbReference>
<dbReference type="Gene3D" id="1.10.275.10">
    <property type="entry name" value="Fumarase/aspartase (N-terminal domain)"/>
    <property type="match status" value="1"/>
</dbReference>
<dbReference type="AlphaFoldDB" id="A0A022L262"/>
<dbReference type="Proteomes" id="UP000019754">
    <property type="component" value="Unassembled WGS sequence"/>
</dbReference>
<dbReference type="InterPro" id="IPR008948">
    <property type="entry name" value="L-Aspartase-like"/>
</dbReference>
<keyword evidence="1" id="KW-0456">Lyase</keyword>
<dbReference type="Gene3D" id="1.20.200.10">
    <property type="entry name" value="Fumarase/aspartase (Central domain)"/>
    <property type="match status" value="1"/>
</dbReference>
<evidence type="ECO:0000313" key="3">
    <source>
        <dbReference type="Proteomes" id="UP000019754"/>
    </source>
</evidence>
<organism evidence="2 3">
    <name type="scientific">Brachybacterium muris UCD-AY4</name>
    <dbReference type="NCBI Taxonomy" id="1249481"/>
    <lineage>
        <taxon>Bacteria</taxon>
        <taxon>Bacillati</taxon>
        <taxon>Actinomycetota</taxon>
        <taxon>Actinomycetes</taxon>
        <taxon>Micrococcales</taxon>
        <taxon>Dermabacteraceae</taxon>
        <taxon>Brachybacterium</taxon>
    </lineage>
</organism>
<sequence length="384" mass="40565">MSGIEAQPGRPVYGFTTLLGPLDGRSASEIGPQEILDGHLVGSPHPVPAFWWHLIHAVKLEHLSLGGSGISPETYETVLASFGDYRDQPMDLHASYGSGDVVPAAWWTAGVLGRAPEPAGDLIALMNGSFVSVGVSICALLRLEQVLPEAVAILVAEGRVHAALAPREDRHLIASLEALQSTAHSSVQLPVSLRDVGSWLLPLIACVERAETAIVDRLSRPSANPLFILEDGVRVPVSQSSFLSLDLRFAMDSVLSATAMTGGLLQRAVESVFGTDGVGPDVSEMRFVQPAKVAHALHLEMETLVTPFEFTGSMSGGVEDLWDGVLIRARQLEQMVTLIEKQLAVVRSAMGPAAGVGTVRGILGRRLIGASQLPLGSAVPPLAA</sequence>
<dbReference type="InterPro" id="IPR024083">
    <property type="entry name" value="Fumarase/histidase_N"/>
</dbReference>
<name>A0A022L262_9MICO</name>
<dbReference type="HOGENOM" id="CLU_743389_0_0_11"/>
<evidence type="ECO:0000256" key="1">
    <source>
        <dbReference type="ARBA" id="ARBA00023239"/>
    </source>
</evidence>
<gene>
    <name evidence="2" type="ORF">D641_0106650</name>
</gene>
<dbReference type="GO" id="GO:0016829">
    <property type="term" value="F:lyase activity"/>
    <property type="evidence" value="ECO:0007669"/>
    <property type="project" value="UniProtKB-KW"/>
</dbReference>
<protein>
    <submittedName>
        <fullName evidence="2">Uncharacterized protein</fullName>
    </submittedName>
</protein>
<reference evidence="2 3" key="1">
    <citation type="journal article" date="2013" name="Genome Announc.">
        <title>Draft genome sequence of an Actinobacterium, Brachybacterium muris strain UCD-AY4.</title>
        <authorList>
            <person name="Lo J.R."/>
            <person name="Lang J.M."/>
            <person name="Darling A.E."/>
            <person name="Eisen J.A."/>
            <person name="Coil D.A."/>
        </authorList>
    </citation>
    <scope>NUCLEOTIDE SEQUENCE [LARGE SCALE GENOMIC DNA]</scope>
    <source>
        <strain evidence="2 3">UCD-AY4</strain>
    </source>
</reference>
<accession>A0A022L262</accession>
<dbReference type="STRING" id="1249481.D641_0106650"/>
<evidence type="ECO:0000313" key="2">
    <source>
        <dbReference type="EMBL" id="EYT50041.1"/>
    </source>
</evidence>